<gene>
    <name evidence="5" type="ORF">BDV98DRAFT_571869</name>
</gene>
<evidence type="ECO:0000256" key="3">
    <source>
        <dbReference type="SAM" id="Phobius"/>
    </source>
</evidence>
<protein>
    <recommendedName>
        <fullName evidence="4">3-beta hydroxysteroid dehydrogenase/isomerase domain-containing protein</fullName>
    </recommendedName>
</protein>
<evidence type="ECO:0000313" key="6">
    <source>
        <dbReference type="Proteomes" id="UP000305067"/>
    </source>
</evidence>
<sequence>MDTLKQSGALVAALTVLTATLVWYLRLVSQSLTGPNNRNEVLTDEELKSRRNAWKGINMLNSIPNVATGEGYVVIGGSGMVGSAIVELLLLRKEKNIRIIDIMPPRSRELSQHPSVTFLKADITSSASLREALLAPFPSTGKPLSVVYLTAIIVRFWERALYCKDASWPVNVTGTRNVLDAVAQLPGEPILVYTSTGELSVEAPNHWSLSGPDHKQKVYSDDTVAKSYEQRRWYTKSKFAAEQLILEADKKSTRVRHGIIRPGYHIIGHRDLVVDPLLRMSTVPSIAGDWAHNCIVAWDAAAALLLMESALRERPNEVRGTTFLVTGKDQPWCYDKLRRTSKKAAGQPIKMVTLPPLTMLLIAHAVEALLYARFYVLQLLCAVGVVRKPSVSPSWIGQTLFLQPSTFNNFFEFKLDDARARNVLGYRPQWGNAECAFEVDERISREEVPLK</sequence>
<organism evidence="5 6">
    <name type="scientific">Pterulicium gracile</name>
    <dbReference type="NCBI Taxonomy" id="1884261"/>
    <lineage>
        <taxon>Eukaryota</taxon>
        <taxon>Fungi</taxon>
        <taxon>Dikarya</taxon>
        <taxon>Basidiomycota</taxon>
        <taxon>Agaricomycotina</taxon>
        <taxon>Agaricomycetes</taxon>
        <taxon>Agaricomycetidae</taxon>
        <taxon>Agaricales</taxon>
        <taxon>Pleurotineae</taxon>
        <taxon>Pterulaceae</taxon>
        <taxon>Pterulicium</taxon>
    </lineage>
</organism>
<evidence type="ECO:0000256" key="1">
    <source>
        <dbReference type="ARBA" id="ARBA00009219"/>
    </source>
</evidence>
<name>A0A5C3QLF3_9AGAR</name>
<proteinExistence type="inferred from homology"/>
<evidence type="ECO:0000259" key="4">
    <source>
        <dbReference type="Pfam" id="PF01073"/>
    </source>
</evidence>
<dbReference type="EMBL" id="ML178835">
    <property type="protein sequence ID" value="TFK99203.1"/>
    <property type="molecule type" value="Genomic_DNA"/>
</dbReference>
<dbReference type="Proteomes" id="UP000305067">
    <property type="component" value="Unassembled WGS sequence"/>
</dbReference>
<keyword evidence="2" id="KW-0560">Oxidoreductase</keyword>
<keyword evidence="3" id="KW-0472">Membrane</keyword>
<keyword evidence="3" id="KW-0812">Transmembrane</keyword>
<dbReference type="SUPFAM" id="SSF51735">
    <property type="entry name" value="NAD(P)-binding Rossmann-fold domains"/>
    <property type="match status" value="1"/>
</dbReference>
<feature type="transmembrane region" description="Helical" evidence="3">
    <location>
        <begin position="7"/>
        <end position="25"/>
    </location>
</feature>
<dbReference type="GO" id="GO:0006694">
    <property type="term" value="P:steroid biosynthetic process"/>
    <property type="evidence" value="ECO:0007669"/>
    <property type="project" value="InterPro"/>
</dbReference>
<dbReference type="PANTHER" id="PTHR43245">
    <property type="entry name" value="BIFUNCTIONAL POLYMYXIN RESISTANCE PROTEIN ARNA"/>
    <property type="match status" value="1"/>
</dbReference>
<accession>A0A5C3QLF3</accession>
<dbReference type="OrthoDB" id="10058185at2759"/>
<keyword evidence="3" id="KW-1133">Transmembrane helix</keyword>
<dbReference type="Pfam" id="PF01073">
    <property type="entry name" value="3Beta_HSD"/>
    <property type="match status" value="1"/>
</dbReference>
<dbReference type="InterPro" id="IPR002225">
    <property type="entry name" value="3Beta_OHSteriod_DH/Estase"/>
</dbReference>
<evidence type="ECO:0000313" key="5">
    <source>
        <dbReference type="EMBL" id="TFK99203.1"/>
    </source>
</evidence>
<dbReference type="InterPro" id="IPR050177">
    <property type="entry name" value="Lipid_A_modif_metabolic_enz"/>
</dbReference>
<dbReference type="InterPro" id="IPR036291">
    <property type="entry name" value="NAD(P)-bd_dom_sf"/>
</dbReference>
<dbReference type="STRING" id="1884261.A0A5C3QLF3"/>
<dbReference type="Gene3D" id="3.40.50.720">
    <property type="entry name" value="NAD(P)-binding Rossmann-like Domain"/>
    <property type="match status" value="1"/>
</dbReference>
<comment type="similarity">
    <text evidence="1">Belongs to the 3-beta-HSD family.</text>
</comment>
<feature type="domain" description="3-beta hydroxysteroid dehydrogenase/isomerase" evidence="4">
    <location>
        <begin position="73"/>
        <end position="351"/>
    </location>
</feature>
<evidence type="ECO:0000256" key="2">
    <source>
        <dbReference type="ARBA" id="ARBA00023002"/>
    </source>
</evidence>
<reference evidence="5 6" key="1">
    <citation type="journal article" date="2019" name="Nat. Ecol. Evol.">
        <title>Megaphylogeny resolves global patterns of mushroom evolution.</title>
        <authorList>
            <person name="Varga T."/>
            <person name="Krizsan K."/>
            <person name="Foldi C."/>
            <person name="Dima B."/>
            <person name="Sanchez-Garcia M."/>
            <person name="Sanchez-Ramirez S."/>
            <person name="Szollosi G.J."/>
            <person name="Szarkandi J.G."/>
            <person name="Papp V."/>
            <person name="Albert L."/>
            <person name="Andreopoulos W."/>
            <person name="Angelini C."/>
            <person name="Antonin V."/>
            <person name="Barry K.W."/>
            <person name="Bougher N.L."/>
            <person name="Buchanan P."/>
            <person name="Buyck B."/>
            <person name="Bense V."/>
            <person name="Catcheside P."/>
            <person name="Chovatia M."/>
            <person name="Cooper J."/>
            <person name="Damon W."/>
            <person name="Desjardin D."/>
            <person name="Finy P."/>
            <person name="Geml J."/>
            <person name="Haridas S."/>
            <person name="Hughes K."/>
            <person name="Justo A."/>
            <person name="Karasinski D."/>
            <person name="Kautmanova I."/>
            <person name="Kiss B."/>
            <person name="Kocsube S."/>
            <person name="Kotiranta H."/>
            <person name="LaButti K.M."/>
            <person name="Lechner B.E."/>
            <person name="Liimatainen K."/>
            <person name="Lipzen A."/>
            <person name="Lukacs Z."/>
            <person name="Mihaltcheva S."/>
            <person name="Morgado L.N."/>
            <person name="Niskanen T."/>
            <person name="Noordeloos M.E."/>
            <person name="Ohm R.A."/>
            <person name="Ortiz-Santana B."/>
            <person name="Ovrebo C."/>
            <person name="Racz N."/>
            <person name="Riley R."/>
            <person name="Savchenko A."/>
            <person name="Shiryaev A."/>
            <person name="Soop K."/>
            <person name="Spirin V."/>
            <person name="Szebenyi C."/>
            <person name="Tomsovsky M."/>
            <person name="Tulloss R.E."/>
            <person name="Uehling J."/>
            <person name="Grigoriev I.V."/>
            <person name="Vagvolgyi C."/>
            <person name="Papp T."/>
            <person name="Martin F.M."/>
            <person name="Miettinen O."/>
            <person name="Hibbett D.S."/>
            <person name="Nagy L.G."/>
        </authorList>
    </citation>
    <scope>NUCLEOTIDE SEQUENCE [LARGE SCALE GENOMIC DNA]</scope>
    <source>
        <strain evidence="5 6">CBS 309.79</strain>
    </source>
</reference>
<dbReference type="GO" id="GO:0016616">
    <property type="term" value="F:oxidoreductase activity, acting on the CH-OH group of donors, NAD or NADP as acceptor"/>
    <property type="evidence" value="ECO:0007669"/>
    <property type="project" value="InterPro"/>
</dbReference>
<dbReference type="AlphaFoldDB" id="A0A5C3QLF3"/>
<keyword evidence="6" id="KW-1185">Reference proteome</keyword>
<dbReference type="PANTHER" id="PTHR43245:SF51">
    <property type="entry name" value="SHORT CHAIN DEHYDROGENASE_REDUCTASE FAMILY 42E, MEMBER 2"/>
    <property type="match status" value="1"/>
</dbReference>